<dbReference type="AlphaFoldDB" id="A0A0F9DRJ3"/>
<proteinExistence type="predicted"/>
<evidence type="ECO:0000313" key="1">
    <source>
        <dbReference type="EMBL" id="KKL20266.1"/>
    </source>
</evidence>
<dbReference type="EMBL" id="LAZR01038166">
    <property type="protein sequence ID" value="KKL20266.1"/>
    <property type="molecule type" value="Genomic_DNA"/>
</dbReference>
<protein>
    <submittedName>
        <fullName evidence="1">Uncharacterized protein</fullName>
    </submittedName>
</protein>
<dbReference type="SUPFAM" id="SSF53474">
    <property type="entry name" value="alpha/beta-Hydrolases"/>
    <property type="match status" value="1"/>
</dbReference>
<sequence length="149" mass="17249">MMKTWNDNMDSLAEFIWRMADDRPIIKVYAYSWGGAAAMKLAKSLKKRGLKIQVMVLSDAVYRHSYWLGNWRAFVRCFKIAVPSNVGPVWWFRQKSKFGKLSGHDIVADQSSVGFDKAIILQPTWCKCSHQYMDDNLKFHNKVLEVARG</sequence>
<accession>A0A0F9DRJ3</accession>
<comment type="caution">
    <text evidence="1">The sequence shown here is derived from an EMBL/GenBank/DDBJ whole genome shotgun (WGS) entry which is preliminary data.</text>
</comment>
<gene>
    <name evidence="1" type="ORF">LCGC14_2457180</name>
</gene>
<name>A0A0F9DRJ3_9ZZZZ</name>
<organism evidence="1">
    <name type="scientific">marine sediment metagenome</name>
    <dbReference type="NCBI Taxonomy" id="412755"/>
    <lineage>
        <taxon>unclassified sequences</taxon>
        <taxon>metagenomes</taxon>
        <taxon>ecological metagenomes</taxon>
    </lineage>
</organism>
<dbReference type="InterPro" id="IPR029058">
    <property type="entry name" value="AB_hydrolase_fold"/>
</dbReference>
<reference evidence="1" key="1">
    <citation type="journal article" date="2015" name="Nature">
        <title>Complex archaea that bridge the gap between prokaryotes and eukaryotes.</title>
        <authorList>
            <person name="Spang A."/>
            <person name="Saw J.H."/>
            <person name="Jorgensen S.L."/>
            <person name="Zaremba-Niedzwiedzka K."/>
            <person name="Martijn J."/>
            <person name="Lind A.E."/>
            <person name="van Eijk R."/>
            <person name="Schleper C."/>
            <person name="Guy L."/>
            <person name="Ettema T.J."/>
        </authorList>
    </citation>
    <scope>NUCLEOTIDE SEQUENCE</scope>
</reference>